<evidence type="ECO:0000313" key="2">
    <source>
        <dbReference type="EMBL" id="QQR38719.1"/>
    </source>
</evidence>
<protein>
    <submittedName>
        <fullName evidence="2">Uncharacterized protein</fullName>
    </submittedName>
</protein>
<keyword evidence="1" id="KW-0472">Membrane</keyword>
<proteinExistence type="predicted"/>
<keyword evidence="1" id="KW-1133">Transmembrane helix</keyword>
<organism evidence="2 3">
    <name type="scientific">Devosia rhizoryzae</name>
    <dbReference type="NCBI Taxonomy" id="2774137"/>
    <lineage>
        <taxon>Bacteria</taxon>
        <taxon>Pseudomonadati</taxon>
        <taxon>Pseudomonadota</taxon>
        <taxon>Alphaproteobacteria</taxon>
        <taxon>Hyphomicrobiales</taxon>
        <taxon>Devosiaceae</taxon>
        <taxon>Devosia</taxon>
    </lineage>
</organism>
<gene>
    <name evidence="2" type="ORF">JI748_13260</name>
</gene>
<accession>A0ABX7C3B3</accession>
<dbReference type="EMBL" id="CP068046">
    <property type="protein sequence ID" value="QQR38719.1"/>
    <property type="molecule type" value="Genomic_DNA"/>
</dbReference>
<reference evidence="2 3" key="1">
    <citation type="submission" date="2021-01" db="EMBL/GenBank/DDBJ databases">
        <title>Genome seq and assembly of Devosia sp. LEGU1.</title>
        <authorList>
            <person name="Chhetri G."/>
        </authorList>
    </citation>
    <scope>NUCLEOTIDE SEQUENCE [LARGE SCALE GENOMIC DNA]</scope>
    <source>
        <strain evidence="2 3">LEGU1</strain>
    </source>
</reference>
<dbReference type="RefSeq" id="WP_201631442.1">
    <property type="nucleotide sequence ID" value="NZ_CP068046.1"/>
</dbReference>
<keyword evidence="1" id="KW-0812">Transmembrane</keyword>
<dbReference type="Proteomes" id="UP000595857">
    <property type="component" value="Chromosome"/>
</dbReference>
<evidence type="ECO:0000256" key="1">
    <source>
        <dbReference type="SAM" id="Phobius"/>
    </source>
</evidence>
<evidence type="ECO:0000313" key="3">
    <source>
        <dbReference type="Proteomes" id="UP000595857"/>
    </source>
</evidence>
<feature type="transmembrane region" description="Helical" evidence="1">
    <location>
        <begin position="32"/>
        <end position="52"/>
    </location>
</feature>
<name>A0ABX7C3B3_9HYPH</name>
<keyword evidence="3" id="KW-1185">Reference proteome</keyword>
<sequence length="76" mass="8487">MPCCQKDLSLPTYGLIAFFFVGHEVLGFKTTLVLGFGFLAAMLVLSIAAVLLQSWRRRRIVRTTPQTGGDRPVTFR</sequence>